<comment type="caution">
    <text evidence="2">The sequence shown here is derived from an EMBL/GenBank/DDBJ whole genome shotgun (WGS) entry which is preliminary data.</text>
</comment>
<keyword evidence="1" id="KW-0812">Transmembrane</keyword>
<gene>
    <name evidence="2" type="ORF">SBX64_06785</name>
</gene>
<evidence type="ECO:0000256" key="1">
    <source>
        <dbReference type="SAM" id="Phobius"/>
    </source>
</evidence>
<evidence type="ECO:0000313" key="3">
    <source>
        <dbReference type="Proteomes" id="UP001279860"/>
    </source>
</evidence>
<dbReference type="Pfam" id="PF07963">
    <property type="entry name" value="N_methyl"/>
    <property type="match status" value="1"/>
</dbReference>
<dbReference type="Proteomes" id="UP001279860">
    <property type="component" value="Unassembled WGS sequence"/>
</dbReference>
<protein>
    <submittedName>
        <fullName evidence="2">Prepilin-type N-terminal cleavage/methylation domain-containing protein</fullName>
    </submittedName>
</protein>
<keyword evidence="3" id="KW-1185">Reference proteome</keyword>
<sequence>MLVRACYLPAQRGVTLLEVLLASLISSVLILTMSQLIVSEVRVADRQSRTMQLHQQLRASLTLMKRNLRMAGFNAATASAVFLRKSPVLTDVRHATHQVGYVSQQSLGGTEDFRHVVYQLTTNSAGEAVLRLCEKQHDHQLTFEQAASSGESGPCFSLFDSDWIHVDAFQVDYQPLDGGTRSALNTGWIVIQLRLSLVQDPSIHATADIAFLQRHWS</sequence>
<proteinExistence type="predicted"/>
<accession>A0ABU4ISI5</accession>
<dbReference type="PROSITE" id="PS00409">
    <property type="entry name" value="PROKAR_NTER_METHYL"/>
    <property type="match status" value="1"/>
</dbReference>
<keyword evidence="1" id="KW-1133">Transmembrane helix</keyword>
<dbReference type="EMBL" id="JAWRCP010000001">
    <property type="protein sequence ID" value="MDW6092249.1"/>
    <property type="molecule type" value="Genomic_DNA"/>
</dbReference>
<organism evidence="2 3">
    <name type="scientific">Vibrio rhizosphaerae</name>
    <dbReference type="NCBI Taxonomy" id="398736"/>
    <lineage>
        <taxon>Bacteria</taxon>
        <taxon>Pseudomonadati</taxon>
        <taxon>Pseudomonadota</taxon>
        <taxon>Gammaproteobacteria</taxon>
        <taxon>Vibrionales</taxon>
        <taxon>Vibrionaceae</taxon>
        <taxon>Vibrio</taxon>
    </lineage>
</organism>
<evidence type="ECO:0000313" key="2">
    <source>
        <dbReference type="EMBL" id="MDW6092249.1"/>
    </source>
</evidence>
<feature type="transmembrane region" description="Helical" evidence="1">
    <location>
        <begin position="20"/>
        <end position="39"/>
    </location>
</feature>
<dbReference type="NCBIfam" id="TIGR02532">
    <property type="entry name" value="IV_pilin_GFxxxE"/>
    <property type="match status" value="1"/>
</dbReference>
<name>A0ABU4ISI5_9VIBR</name>
<reference evidence="2 3" key="1">
    <citation type="submission" date="2023-11" db="EMBL/GenBank/DDBJ databases">
        <title>Plant-associative lifestyle of Vibrio porteresiae and its evolutionary dynamics.</title>
        <authorList>
            <person name="Rameshkumar N."/>
            <person name="Kirti K."/>
        </authorList>
    </citation>
    <scope>NUCLEOTIDE SEQUENCE [LARGE SCALE GENOMIC DNA]</scope>
    <source>
        <strain evidence="2 3">MSSRF7</strain>
    </source>
</reference>
<dbReference type="RefSeq" id="WP_318584609.1">
    <property type="nucleotide sequence ID" value="NZ_JAWRCP010000001.1"/>
</dbReference>
<dbReference type="InterPro" id="IPR012902">
    <property type="entry name" value="N_methyl_site"/>
</dbReference>
<keyword evidence="1" id="KW-0472">Membrane</keyword>